<dbReference type="AlphaFoldDB" id="A0A3L8PSJ9"/>
<dbReference type="OrthoDB" id="9769567at2"/>
<name>A0A3L8PSJ9_9ACTN</name>
<evidence type="ECO:0000313" key="4">
    <source>
        <dbReference type="Proteomes" id="UP000282515"/>
    </source>
</evidence>
<dbReference type="PROSITE" id="PS51257">
    <property type="entry name" value="PROKAR_LIPOPROTEIN"/>
    <property type="match status" value="1"/>
</dbReference>
<protein>
    <submittedName>
        <fullName evidence="3">Extracellular solute-binding protein</fullName>
    </submittedName>
</protein>
<keyword evidence="1 2" id="KW-0732">Signal</keyword>
<dbReference type="Pfam" id="PF13531">
    <property type="entry name" value="SBP_bac_11"/>
    <property type="match status" value="1"/>
</dbReference>
<sequence>MKSRTMGWAAGGLLVATMALSACGGGSDEATPDGSLEARAQSEGSVNWYTGLDPTTAQAVADAFQQETGVSVQVVRAASGELLQRYDGEKRAGKVVADVLSTPERGVYENGVNSGEFVALAGEEGLDSLEGWPQDALEFETAAHISINPAVIGFNTDQVGDPARLSSWEGLLDFDGPLAVPEWQASPFNLTVLNLWQQEYGDDFLQAVAQLDSSTYASGVTGAQALASGEQAVLAPTAVGFLKPLMDQGAPIDYVIPDVTTGSVVYSAIVADAPHPSAARLFMNFLMSVDGQTLINSAGGASVLPEVTGDLELGDGYLVIDQSESVAKREELVAQVTR</sequence>
<organism evidence="3 4">
    <name type="scientific">Aeromicrobium phragmitis</name>
    <dbReference type="NCBI Taxonomy" id="2478914"/>
    <lineage>
        <taxon>Bacteria</taxon>
        <taxon>Bacillati</taxon>
        <taxon>Actinomycetota</taxon>
        <taxon>Actinomycetes</taxon>
        <taxon>Propionibacteriales</taxon>
        <taxon>Nocardioidaceae</taxon>
        <taxon>Aeromicrobium</taxon>
    </lineage>
</organism>
<reference evidence="3 4" key="1">
    <citation type="submission" date="2018-10" db="EMBL/GenBank/DDBJ databases">
        <title>Aeromicrobium sp. 9W16Y-2 whole genome shotgun sequence.</title>
        <authorList>
            <person name="Li F."/>
        </authorList>
    </citation>
    <scope>NUCLEOTIDE SEQUENCE [LARGE SCALE GENOMIC DNA]</scope>
    <source>
        <strain evidence="3 4">9W16Y-2</strain>
    </source>
</reference>
<gene>
    <name evidence="3" type="ORF">D9V41_01710</name>
</gene>
<feature type="signal peptide" evidence="2">
    <location>
        <begin position="1"/>
        <end position="24"/>
    </location>
</feature>
<feature type="chain" id="PRO_5039377653" evidence="2">
    <location>
        <begin position="25"/>
        <end position="338"/>
    </location>
</feature>
<dbReference type="SUPFAM" id="SSF53850">
    <property type="entry name" value="Periplasmic binding protein-like II"/>
    <property type="match status" value="1"/>
</dbReference>
<evidence type="ECO:0000256" key="1">
    <source>
        <dbReference type="ARBA" id="ARBA00022729"/>
    </source>
</evidence>
<evidence type="ECO:0000256" key="2">
    <source>
        <dbReference type="SAM" id="SignalP"/>
    </source>
</evidence>
<keyword evidence="4" id="KW-1185">Reference proteome</keyword>
<evidence type="ECO:0000313" key="3">
    <source>
        <dbReference type="EMBL" id="RLV57378.1"/>
    </source>
</evidence>
<dbReference type="PANTHER" id="PTHR30006:SF24">
    <property type="entry name" value="SLL0237 PROTEIN"/>
    <property type="match status" value="1"/>
</dbReference>
<comment type="caution">
    <text evidence="3">The sequence shown here is derived from an EMBL/GenBank/DDBJ whole genome shotgun (WGS) entry which is preliminary data.</text>
</comment>
<dbReference type="RefSeq" id="WP_121792786.1">
    <property type="nucleotide sequence ID" value="NZ_RDBF01000001.1"/>
</dbReference>
<proteinExistence type="predicted"/>
<dbReference type="PANTHER" id="PTHR30006">
    <property type="entry name" value="THIAMINE-BINDING PERIPLASMIC PROTEIN-RELATED"/>
    <property type="match status" value="1"/>
</dbReference>
<dbReference type="Proteomes" id="UP000282515">
    <property type="component" value="Unassembled WGS sequence"/>
</dbReference>
<dbReference type="Gene3D" id="3.40.190.10">
    <property type="entry name" value="Periplasmic binding protein-like II"/>
    <property type="match status" value="2"/>
</dbReference>
<dbReference type="EMBL" id="RDBF01000001">
    <property type="protein sequence ID" value="RLV57378.1"/>
    <property type="molecule type" value="Genomic_DNA"/>
</dbReference>
<accession>A0A3L8PSJ9</accession>